<sequence length="156" mass="17279">MFVLREAQSYQPIISMVLAPSVRNDGLPCGNRKATLINNVPRRLELIPPKKTRVDVETGINGVKSRQFNVGTGFFRQGCILSPRVFVLHKDRRVRLSHVEECISVGDVETRPLRFVDDSVLLPSPEMYPEGSLEKLAAECDLAGTSMNPSKTTGKA</sequence>
<proteinExistence type="predicted"/>
<dbReference type="WBParaSite" id="SBAD_0000150601-mRNA-1">
    <property type="protein sequence ID" value="SBAD_0000150601-mRNA-1"/>
    <property type="gene ID" value="SBAD_0000150601"/>
</dbReference>
<dbReference type="AlphaFoldDB" id="A0A183ICV0"/>
<keyword evidence="2" id="KW-1185">Reference proteome</keyword>
<organism evidence="3">
    <name type="scientific">Soboliphyme baturini</name>
    <dbReference type="NCBI Taxonomy" id="241478"/>
    <lineage>
        <taxon>Eukaryota</taxon>
        <taxon>Metazoa</taxon>
        <taxon>Ecdysozoa</taxon>
        <taxon>Nematoda</taxon>
        <taxon>Enoplea</taxon>
        <taxon>Dorylaimia</taxon>
        <taxon>Dioctophymatida</taxon>
        <taxon>Dioctophymatoidea</taxon>
        <taxon>Soboliphymatidae</taxon>
        <taxon>Soboliphyme</taxon>
    </lineage>
</organism>
<reference evidence="3" key="1">
    <citation type="submission" date="2016-06" db="UniProtKB">
        <authorList>
            <consortium name="WormBaseParasite"/>
        </authorList>
    </citation>
    <scope>IDENTIFICATION</scope>
</reference>
<name>A0A183ICV0_9BILA</name>
<dbReference type="EMBL" id="UZAM01006828">
    <property type="protein sequence ID" value="VDO94356.1"/>
    <property type="molecule type" value="Genomic_DNA"/>
</dbReference>
<accession>A0A183ICV0</accession>
<dbReference type="OrthoDB" id="410104at2759"/>
<dbReference type="Proteomes" id="UP000270296">
    <property type="component" value="Unassembled WGS sequence"/>
</dbReference>
<evidence type="ECO:0000313" key="2">
    <source>
        <dbReference type="Proteomes" id="UP000270296"/>
    </source>
</evidence>
<evidence type="ECO:0000313" key="1">
    <source>
        <dbReference type="EMBL" id="VDO94356.1"/>
    </source>
</evidence>
<reference evidence="1 2" key="2">
    <citation type="submission" date="2018-11" db="EMBL/GenBank/DDBJ databases">
        <authorList>
            <consortium name="Pathogen Informatics"/>
        </authorList>
    </citation>
    <scope>NUCLEOTIDE SEQUENCE [LARGE SCALE GENOMIC DNA]</scope>
</reference>
<gene>
    <name evidence="1" type="ORF">SBAD_LOCUS1444</name>
</gene>
<protein>
    <submittedName>
        <fullName evidence="3">Reverse transcriptase domain-containing protein</fullName>
    </submittedName>
</protein>
<evidence type="ECO:0000313" key="3">
    <source>
        <dbReference type="WBParaSite" id="SBAD_0000150601-mRNA-1"/>
    </source>
</evidence>